<organism evidence="7 8">
    <name type="scientific">Zophobas morio</name>
    <dbReference type="NCBI Taxonomy" id="2755281"/>
    <lineage>
        <taxon>Eukaryota</taxon>
        <taxon>Metazoa</taxon>
        <taxon>Ecdysozoa</taxon>
        <taxon>Arthropoda</taxon>
        <taxon>Hexapoda</taxon>
        <taxon>Insecta</taxon>
        <taxon>Pterygota</taxon>
        <taxon>Neoptera</taxon>
        <taxon>Endopterygota</taxon>
        <taxon>Coleoptera</taxon>
        <taxon>Polyphaga</taxon>
        <taxon>Cucujiformia</taxon>
        <taxon>Tenebrionidae</taxon>
        <taxon>Zophobas</taxon>
    </lineage>
</organism>
<proteinExistence type="predicted"/>
<dbReference type="GO" id="GO:0005737">
    <property type="term" value="C:cytoplasm"/>
    <property type="evidence" value="ECO:0007669"/>
    <property type="project" value="UniProtKB-SubCell"/>
</dbReference>
<dbReference type="AlphaFoldDB" id="A0AA38IX57"/>
<gene>
    <name evidence="7" type="ORF">Zmor_000840</name>
</gene>
<dbReference type="PROSITE" id="PS50304">
    <property type="entry name" value="TUDOR"/>
    <property type="match status" value="1"/>
</dbReference>
<protein>
    <recommendedName>
        <fullName evidence="9">Tudor domain-containing protein 7</fullName>
    </recommendedName>
</protein>
<dbReference type="GO" id="GO:0030154">
    <property type="term" value="P:cell differentiation"/>
    <property type="evidence" value="ECO:0007669"/>
    <property type="project" value="UniProtKB-ARBA"/>
</dbReference>
<evidence type="ECO:0000256" key="3">
    <source>
        <dbReference type="ARBA" id="ARBA00022737"/>
    </source>
</evidence>
<feature type="domain" description="HTH OST-type" evidence="6">
    <location>
        <begin position="5"/>
        <end position="78"/>
    </location>
</feature>
<comment type="subcellular location">
    <subcellularLocation>
        <location evidence="1">Cytoplasm</location>
    </subcellularLocation>
</comment>
<accession>A0AA38IX57</accession>
<evidence type="ECO:0000259" key="6">
    <source>
        <dbReference type="PROSITE" id="PS51644"/>
    </source>
</evidence>
<dbReference type="Proteomes" id="UP001168821">
    <property type="component" value="Unassembled WGS sequence"/>
</dbReference>
<dbReference type="CDD" id="cd09972">
    <property type="entry name" value="LOTUS_TDRD_OSKAR"/>
    <property type="match status" value="1"/>
</dbReference>
<dbReference type="InterPro" id="IPR002999">
    <property type="entry name" value="Tudor"/>
</dbReference>
<feature type="domain" description="Tudor" evidence="5">
    <location>
        <begin position="314"/>
        <end position="373"/>
    </location>
</feature>
<dbReference type="PANTHER" id="PTHR22948">
    <property type="entry name" value="TUDOR DOMAIN CONTAINING PROTEIN"/>
    <property type="match status" value="1"/>
</dbReference>
<dbReference type="Gene3D" id="2.30.30.140">
    <property type="match status" value="1"/>
</dbReference>
<dbReference type="InterPro" id="IPR050621">
    <property type="entry name" value="Tudor_domain_containing"/>
</dbReference>
<evidence type="ECO:0000256" key="1">
    <source>
        <dbReference type="ARBA" id="ARBA00004496"/>
    </source>
</evidence>
<dbReference type="Gene3D" id="3.30.420.610">
    <property type="entry name" value="LOTUS domain-like"/>
    <property type="match status" value="2"/>
</dbReference>
<dbReference type="InterPro" id="IPR025605">
    <property type="entry name" value="OST-HTH/LOTUS_dom"/>
</dbReference>
<comment type="caution">
    <text evidence="7">The sequence shown here is derived from an EMBL/GenBank/DDBJ whole genome shotgun (WGS) entry which is preliminary data.</text>
</comment>
<dbReference type="InterPro" id="IPR041966">
    <property type="entry name" value="LOTUS-like"/>
</dbReference>
<dbReference type="PANTHER" id="PTHR22948:SF76">
    <property type="entry name" value="FI20010P1-RELATED"/>
    <property type="match status" value="1"/>
</dbReference>
<evidence type="ECO:0000313" key="7">
    <source>
        <dbReference type="EMBL" id="KAJ3665342.1"/>
    </source>
</evidence>
<keyword evidence="4" id="KW-0744">Spermatogenesis</keyword>
<dbReference type="Pfam" id="PF00567">
    <property type="entry name" value="TUDOR"/>
    <property type="match status" value="1"/>
</dbReference>
<feature type="domain" description="HTH OST-type" evidence="6">
    <location>
        <begin position="138"/>
        <end position="211"/>
    </location>
</feature>
<name>A0AA38IX57_9CUCU</name>
<dbReference type="PROSITE" id="PS51644">
    <property type="entry name" value="HTH_OST"/>
    <property type="match status" value="2"/>
</dbReference>
<dbReference type="Pfam" id="PF12872">
    <property type="entry name" value="OST-HTH"/>
    <property type="match status" value="2"/>
</dbReference>
<keyword evidence="4" id="KW-0221">Differentiation</keyword>
<dbReference type="SUPFAM" id="SSF63748">
    <property type="entry name" value="Tudor/PWWP/MBT"/>
    <property type="match status" value="1"/>
</dbReference>
<keyword evidence="2" id="KW-0963">Cytoplasm</keyword>
<reference evidence="7" key="1">
    <citation type="journal article" date="2023" name="G3 (Bethesda)">
        <title>Whole genome assemblies of Zophobas morio and Tenebrio molitor.</title>
        <authorList>
            <person name="Kaur S."/>
            <person name="Stinson S.A."/>
            <person name="diCenzo G.C."/>
        </authorList>
    </citation>
    <scope>NUCLEOTIDE SEQUENCE</scope>
    <source>
        <strain evidence="7">QUZm001</strain>
    </source>
</reference>
<keyword evidence="3" id="KW-0677">Repeat</keyword>
<evidence type="ECO:0000313" key="8">
    <source>
        <dbReference type="Proteomes" id="UP001168821"/>
    </source>
</evidence>
<dbReference type="Gene3D" id="2.40.50.90">
    <property type="match status" value="1"/>
</dbReference>
<evidence type="ECO:0000259" key="5">
    <source>
        <dbReference type="PROSITE" id="PS50304"/>
    </source>
</evidence>
<keyword evidence="8" id="KW-1185">Reference proteome</keyword>
<evidence type="ECO:0000256" key="2">
    <source>
        <dbReference type="ARBA" id="ARBA00022490"/>
    </source>
</evidence>
<dbReference type="InterPro" id="IPR035437">
    <property type="entry name" value="SNase_OB-fold_sf"/>
</dbReference>
<evidence type="ECO:0008006" key="9">
    <source>
        <dbReference type="Google" id="ProtNLM"/>
    </source>
</evidence>
<dbReference type="GO" id="GO:0007283">
    <property type="term" value="P:spermatogenesis"/>
    <property type="evidence" value="ECO:0007669"/>
    <property type="project" value="UniProtKB-KW"/>
</dbReference>
<evidence type="ECO:0000256" key="4">
    <source>
        <dbReference type="ARBA" id="ARBA00022871"/>
    </source>
</evidence>
<dbReference type="EMBL" id="JALNTZ010000001">
    <property type="protein sequence ID" value="KAJ3665342.1"/>
    <property type="molecule type" value="Genomic_DNA"/>
</dbReference>
<sequence length="522" mass="59805">MAPSQESETKCIITGLLTSNPLRCTIKQLCNDFYNTTGYNIPFRKLGFSCVEEYLRSVPGTVRIIGSGPSAEVQGVVTQNSAHINIMVAKQKKDSIPAHKRKNVKVYQQPSTSNVSTNNTTKQHFHHAEYDDEYKSKIPKRIQNNLRKLIMRFPNGIWCTKLRQEYNEMFREDLNYEKFHFRSLIEMCTDLSDIFRYIQPTSEDFILYDKAKAIPSLNQNESANESSDVEQVEIDWSLGSELIPADVVQYLDEIPRFSLSDIMLGDYLDINIGEIYSIDQFWIFPKYGDIEVITNELESLFKRERNRYVVPELFLEVGLYCTVYYANKYHRCVINDLLPRAPGYVKVVFIDYGSVGEVPVKDVWYLPQQFAQFPCQAISARLFKVQPNMDSSQTTFKFKELVKQAELIAEVMTVDRQNTKLEIYLADVTDPGGIFYVNDALVEKGYAEYCKKEDTNNVAGSSTNQVLALHVDFLFGLLCSLIQTTAFAVSCELMLSFLRHAEFIPSSNRVYRTGPALVSLVM</sequence>